<dbReference type="PANTHER" id="PTHR42711:SF5">
    <property type="entry name" value="ABC TRANSPORTER ATP-BINDING PROTEIN NATA"/>
    <property type="match status" value="1"/>
</dbReference>
<accession>Q1IXD3</accession>
<dbReference type="Proteomes" id="UP000002431">
    <property type="component" value="Chromosome"/>
</dbReference>
<keyword evidence="3" id="KW-0547">Nucleotide-binding</keyword>
<name>Q1IXD3_DEIGD</name>
<feature type="domain" description="ABC transporter" evidence="5">
    <location>
        <begin position="32"/>
        <end position="277"/>
    </location>
</feature>
<dbReference type="InterPro" id="IPR027417">
    <property type="entry name" value="P-loop_NTPase"/>
</dbReference>
<dbReference type="PANTHER" id="PTHR42711">
    <property type="entry name" value="ABC TRANSPORTER ATP-BINDING PROTEIN"/>
    <property type="match status" value="1"/>
</dbReference>
<evidence type="ECO:0000256" key="1">
    <source>
        <dbReference type="ARBA" id="ARBA00005417"/>
    </source>
</evidence>
<keyword evidence="7" id="KW-1185">Reference proteome</keyword>
<comment type="similarity">
    <text evidence="1">Belongs to the ABC transporter superfamily.</text>
</comment>
<dbReference type="Gene3D" id="3.40.50.300">
    <property type="entry name" value="P-loop containing nucleotide triphosphate hydrolases"/>
    <property type="match status" value="1"/>
</dbReference>
<sequence length="294" mass="32372">MQLLSLTLNAPSEAEAALSSLSRNLSGRDVAIDVQQLVKGFRKKAGGHLLRPRFTESRAVDGVTFQVRRGEIYGVLGPNGSGKSTLIRAMSTLLIPDAGRVTIFGLDVVRDEAQVRRLLNRVSVDAAFYKKLSPRENLLYSAQLYGLAPQVAEERALSTLRRLGLKEKAFYEPLEEMSRGMQQKVAIARAFLTSPVIVLLDEPTTGLDPKSRRDVQEFVLELRDLHDATIILTTHDMPEAERLCDRIAFISGGRFVAEGTPDELRALAGPGKSLEDAFIELTGEDLAKQGEEEL</sequence>
<dbReference type="HOGENOM" id="CLU_000604_1_2_0"/>
<evidence type="ECO:0000256" key="2">
    <source>
        <dbReference type="ARBA" id="ARBA00022448"/>
    </source>
</evidence>
<keyword evidence="4" id="KW-0067">ATP-binding</keyword>
<evidence type="ECO:0000313" key="7">
    <source>
        <dbReference type="Proteomes" id="UP000002431"/>
    </source>
</evidence>
<reference evidence="6" key="1">
    <citation type="submission" date="2006-04" db="EMBL/GenBank/DDBJ databases">
        <title>Complete sequence of chromosome of Deinococcus geothermalis DSM 11300.</title>
        <authorList>
            <consortium name="US DOE Joint Genome Institute"/>
            <person name="Copeland A."/>
            <person name="Lucas S."/>
            <person name="Lapidus A."/>
            <person name="Barry K."/>
            <person name="Detter J.C."/>
            <person name="Glavina del Rio T."/>
            <person name="Hammon N."/>
            <person name="Israni S."/>
            <person name="Dalin E."/>
            <person name="Tice H."/>
            <person name="Pitluck S."/>
            <person name="Brettin T."/>
            <person name="Bruce D."/>
            <person name="Han C."/>
            <person name="Tapia R."/>
            <person name="Saunders E."/>
            <person name="Gilna P."/>
            <person name="Schmutz J."/>
            <person name="Larimer F."/>
            <person name="Land M."/>
            <person name="Hauser L."/>
            <person name="Kyrpides N."/>
            <person name="Kim E."/>
            <person name="Daly M.J."/>
            <person name="Fredrickson J.K."/>
            <person name="Makarova K.S."/>
            <person name="Gaidamakova E.K."/>
            <person name="Zhai M."/>
            <person name="Richardson P."/>
        </authorList>
    </citation>
    <scope>NUCLEOTIDE SEQUENCE</scope>
    <source>
        <strain evidence="6">DSM 11300</strain>
    </source>
</reference>
<dbReference type="KEGG" id="dge:Dgeo_1806"/>
<dbReference type="Pfam" id="PF00005">
    <property type="entry name" value="ABC_tran"/>
    <property type="match status" value="1"/>
</dbReference>
<dbReference type="InterPro" id="IPR050763">
    <property type="entry name" value="ABC_transporter_ATP-binding"/>
</dbReference>
<evidence type="ECO:0000259" key="5">
    <source>
        <dbReference type="PROSITE" id="PS50893"/>
    </source>
</evidence>
<dbReference type="GO" id="GO:0005524">
    <property type="term" value="F:ATP binding"/>
    <property type="evidence" value="ECO:0007669"/>
    <property type="project" value="UniProtKB-KW"/>
</dbReference>
<evidence type="ECO:0000313" key="6">
    <source>
        <dbReference type="EMBL" id="ABF46101.1"/>
    </source>
</evidence>
<dbReference type="AlphaFoldDB" id="Q1IXD3"/>
<dbReference type="InterPro" id="IPR003439">
    <property type="entry name" value="ABC_transporter-like_ATP-bd"/>
</dbReference>
<dbReference type="eggNOG" id="COG1131">
    <property type="taxonomic scope" value="Bacteria"/>
</dbReference>
<protein>
    <submittedName>
        <fullName evidence="6">ABC transporter, ATPase component</fullName>
    </submittedName>
</protein>
<dbReference type="GO" id="GO:0016887">
    <property type="term" value="F:ATP hydrolysis activity"/>
    <property type="evidence" value="ECO:0007669"/>
    <property type="project" value="InterPro"/>
</dbReference>
<evidence type="ECO:0000256" key="4">
    <source>
        <dbReference type="ARBA" id="ARBA00022840"/>
    </source>
</evidence>
<dbReference type="PROSITE" id="PS50893">
    <property type="entry name" value="ABC_TRANSPORTER_2"/>
    <property type="match status" value="1"/>
</dbReference>
<dbReference type="STRING" id="319795.Dgeo_1806"/>
<keyword evidence="2" id="KW-0813">Transport</keyword>
<dbReference type="SUPFAM" id="SSF52540">
    <property type="entry name" value="P-loop containing nucleoside triphosphate hydrolases"/>
    <property type="match status" value="1"/>
</dbReference>
<dbReference type="EMBL" id="CP000359">
    <property type="protein sequence ID" value="ABF46101.1"/>
    <property type="molecule type" value="Genomic_DNA"/>
</dbReference>
<proteinExistence type="inferred from homology"/>
<gene>
    <name evidence="6" type="ordered locus">Dgeo_1806</name>
</gene>
<evidence type="ECO:0000256" key="3">
    <source>
        <dbReference type="ARBA" id="ARBA00022741"/>
    </source>
</evidence>
<dbReference type="SMART" id="SM00382">
    <property type="entry name" value="AAA"/>
    <property type="match status" value="1"/>
</dbReference>
<dbReference type="InterPro" id="IPR003593">
    <property type="entry name" value="AAA+_ATPase"/>
</dbReference>
<organism evidence="6 7">
    <name type="scientific">Deinococcus geothermalis (strain DSM 11300 / CIP 105573 / AG-3a)</name>
    <dbReference type="NCBI Taxonomy" id="319795"/>
    <lineage>
        <taxon>Bacteria</taxon>
        <taxon>Thermotogati</taxon>
        <taxon>Deinococcota</taxon>
        <taxon>Deinococci</taxon>
        <taxon>Deinococcales</taxon>
        <taxon>Deinococcaceae</taxon>
        <taxon>Deinococcus</taxon>
    </lineage>
</organism>